<evidence type="ECO:0000259" key="2">
    <source>
        <dbReference type="PROSITE" id="PS51782"/>
    </source>
</evidence>
<dbReference type="InterPro" id="IPR036779">
    <property type="entry name" value="LysM_dom_sf"/>
</dbReference>
<dbReference type="Pfam" id="PF01476">
    <property type="entry name" value="LysM"/>
    <property type="match status" value="1"/>
</dbReference>
<dbReference type="Gene3D" id="3.10.350.10">
    <property type="entry name" value="LysM domain"/>
    <property type="match status" value="1"/>
</dbReference>
<dbReference type="PROSITE" id="PS51782">
    <property type="entry name" value="LYSM"/>
    <property type="match status" value="1"/>
</dbReference>
<dbReference type="CDD" id="cd00118">
    <property type="entry name" value="LysM"/>
    <property type="match status" value="1"/>
</dbReference>
<feature type="region of interest" description="Disordered" evidence="1">
    <location>
        <begin position="140"/>
        <end position="187"/>
    </location>
</feature>
<dbReference type="InterPro" id="IPR013783">
    <property type="entry name" value="Ig-like_fold"/>
</dbReference>
<keyword evidence="4" id="KW-1185">Reference proteome</keyword>
<feature type="domain" description="LysM" evidence="2">
    <location>
        <begin position="308"/>
        <end position="357"/>
    </location>
</feature>
<dbReference type="PANTHER" id="PTHR34700:SF4">
    <property type="entry name" value="PHAGE-LIKE ELEMENT PBSX PROTEIN XKDP"/>
    <property type="match status" value="1"/>
</dbReference>
<dbReference type="AlphaFoldDB" id="A0A1U7CZZ9"/>
<dbReference type="Proteomes" id="UP000186559">
    <property type="component" value="Chromosome"/>
</dbReference>
<organism evidence="3 4">
    <name type="scientific">Salipiger profundus</name>
    <dbReference type="NCBI Taxonomy" id="1229727"/>
    <lineage>
        <taxon>Bacteria</taxon>
        <taxon>Pseudomonadati</taxon>
        <taxon>Pseudomonadota</taxon>
        <taxon>Alphaproteobacteria</taxon>
        <taxon>Rhodobacterales</taxon>
        <taxon>Roseobacteraceae</taxon>
        <taxon>Salipiger</taxon>
    </lineage>
</organism>
<dbReference type="PANTHER" id="PTHR34700">
    <property type="entry name" value="POTASSIUM BINDING PROTEIN KBP"/>
    <property type="match status" value="1"/>
</dbReference>
<feature type="region of interest" description="Disordered" evidence="1">
    <location>
        <begin position="1"/>
        <end position="39"/>
    </location>
</feature>
<accession>A0A1U7CZZ9</accession>
<evidence type="ECO:0000256" key="1">
    <source>
        <dbReference type="SAM" id="MobiDB-lite"/>
    </source>
</evidence>
<sequence length="359" mass="36832">MATRTPDAPETRDVPETADADRPEAPAAAPDAPSFDLVRADPSGQTLVAGSAPPGAQVSVLLDGVPQPDVAPQPVDRSGRFALFLDLPPAAEPRVLRLRMTRDGQEVDSVDEVILAPPPTTPASAGATAAAARSELAALSRGAGAPASPATPQLAGEEPAAAPFEGAATAQDSAAPETVPAPPPPAQTVLLSNAEGVEVLQAPAPRAPNEVVIDAIAYDDAGNVVLSGRGSAAASLRIYLDNRSVATSQVPGTGRWRAALPDIETGTYTLRVDQLDAGGAVTARAESPFLREEPARLAAAGEGGAPLGAVTVQPGHTLWALARDRYGEGMAYVKVFEANRDQIRDPDLIYPGQVFDLPD</sequence>
<name>A0A1U7CZZ9_9RHOB</name>
<dbReference type="EMBL" id="CP014796">
    <property type="protein sequence ID" value="APX21438.1"/>
    <property type="molecule type" value="Genomic_DNA"/>
</dbReference>
<proteinExistence type="predicted"/>
<evidence type="ECO:0000313" key="4">
    <source>
        <dbReference type="Proteomes" id="UP000186559"/>
    </source>
</evidence>
<protein>
    <submittedName>
        <fullName evidence="3">Uncharacterized protein containing LysM domain</fullName>
    </submittedName>
</protein>
<reference evidence="3 4" key="1">
    <citation type="submission" date="2016-03" db="EMBL/GenBank/DDBJ databases">
        <title>Deep-sea bacteria in the southern Pacific.</title>
        <authorList>
            <person name="Tang K."/>
        </authorList>
    </citation>
    <scope>NUCLEOTIDE SEQUENCE [LARGE SCALE GENOMIC DNA]</scope>
    <source>
        <strain evidence="3 4">JLT2016</strain>
    </source>
</reference>
<dbReference type="STRING" id="1229727.Ga0080559_TMP642"/>
<gene>
    <name evidence="3" type="ORF">Ga0080559_TMP642</name>
</gene>
<dbReference type="Gene3D" id="2.60.40.10">
    <property type="entry name" value="Immunoglobulins"/>
    <property type="match status" value="1"/>
</dbReference>
<feature type="compositionally biased region" description="Basic and acidic residues" evidence="1">
    <location>
        <begin position="7"/>
        <end position="24"/>
    </location>
</feature>
<dbReference type="InterPro" id="IPR018392">
    <property type="entry name" value="LysM"/>
</dbReference>
<dbReference type="KEGG" id="tpro:Ga0080559_TMP642"/>
<evidence type="ECO:0000313" key="3">
    <source>
        <dbReference type="EMBL" id="APX21438.1"/>
    </source>
</evidence>
<feature type="compositionally biased region" description="Low complexity" evidence="1">
    <location>
        <begin position="155"/>
        <end position="178"/>
    </location>
</feature>
<dbReference type="InterPro" id="IPR052196">
    <property type="entry name" value="Bact_Kbp"/>
</dbReference>